<organism evidence="1 2">
    <name type="scientific">Lepisosteus oculatus</name>
    <name type="common">Spotted gar</name>
    <dbReference type="NCBI Taxonomy" id="7918"/>
    <lineage>
        <taxon>Eukaryota</taxon>
        <taxon>Metazoa</taxon>
        <taxon>Chordata</taxon>
        <taxon>Craniata</taxon>
        <taxon>Vertebrata</taxon>
        <taxon>Euteleostomi</taxon>
        <taxon>Actinopterygii</taxon>
        <taxon>Neopterygii</taxon>
        <taxon>Holostei</taxon>
        <taxon>Semionotiformes</taxon>
        <taxon>Lepisosteidae</taxon>
        <taxon>Lepisosteus</taxon>
    </lineage>
</organism>
<name>W5NFA3_LEPOC</name>
<dbReference type="Ensembl" id="ENSLOCT00000019344.1">
    <property type="protein sequence ID" value="ENSLOCP00000019312.1"/>
    <property type="gene ID" value="ENSLOCG00000015689.1"/>
</dbReference>
<evidence type="ECO:0000313" key="1">
    <source>
        <dbReference type="Ensembl" id="ENSLOCP00000019312.1"/>
    </source>
</evidence>
<dbReference type="eggNOG" id="ENOG502R035">
    <property type="taxonomic scope" value="Eukaryota"/>
</dbReference>
<dbReference type="InParanoid" id="W5NFA3"/>
<dbReference type="AlphaFoldDB" id="W5NFA3"/>
<dbReference type="GeneTree" id="ENSGT00940000173502"/>
<accession>W5NFA3</accession>
<protein>
    <submittedName>
        <fullName evidence="1">Uncharacterized protein</fullName>
    </submittedName>
</protein>
<reference evidence="1" key="2">
    <citation type="submission" date="2025-08" db="UniProtKB">
        <authorList>
            <consortium name="Ensembl"/>
        </authorList>
    </citation>
    <scope>IDENTIFICATION</scope>
</reference>
<dbReference type="OMA" id="KEVAGCK"/>
<proteinExistence type="predicted"/>
<dbReference type="PANTHER" id="PTHR46880:SF8">
    <property type="entry name" value="E3 SUMO-PROTEIN LIGASE KIAA1586"/>
    <property type="match status" value="1"/>
</dbReference>
<evidence type="ECO:0000313" key="2">
    <source>
        <dbReference type="Proteomes" id="UP000018468"/>
    </source>
</evidence>
<dbReference type="HOGENOM" id="CLU_1859789_0_0_1"/>
<dbReference type="EMBL" id="AHAT01016182">
    <property type="status" value="NOT_ANNOTATED_CDS"/>
    <property type="molecule type" value="Genomic_DNA"/>
</dbReference>
<sequence length="138" mass="15509">IPKVYSIHCLAPCLQLAVQDALKEVAGCKHFEFFIAKLYSLYHQSTKNARMLKKAAADPNAQILKIGQISNIRWVASGFNTVKAVWKDLPVLAHHFKTASEDASRSATERQKYKKIKQSLSSLLFVDLNGPPLERFNP</sequence>
<keyword evidence="2" id="KW-1185">Reference proteome</keyword>
<dbReference type="PANTHER" id="PTHR46880">
    <property type="entry name" value="RAS-ASSOCIATING DOMAIN-CONTAINING PROTEIN"/>
    <property type="match status" value="1"/>
</dbReference>
<reference evidence="2" key="1">
    <citation type="submission" date="2011-12" db="EMBL/GenBank/DDBJ databases">
        <title>The Draft Genome of Lepisosteus oculatus.</title>
        <authorList>
            <consortium name="The Broad Institute Genome Assembly &amp; Analysis Group"/>
            <consortium name="Computational R&amp;D Group"/>
            <consortium name="and Sequencing Platform"/>
            <person name="Di Palma F."/>
            <person name="Alfoldi J."/>
            <person name="Johnson J."/>
            <person name="Berlin A."/>
            <person name="Gnerre S."/>
            <person name="Jaffe D."/>
            <person name="MacCallum I."/>
            <person name="Young S."/>
            <person name="Walker B.J."/>
            <person name="Lander E.S."/>
            <person name="Lindblad-Toh K."/>
        </authorList>
    </citation>
    <scope>NUCLEOTIDE SEQUENCE [LARGE SCALE GENOMIC DNA]</scope>
</reference>
<dbReference type="Bgee" id="ENSLOCG00000015689">
    <property type="expression patterns" value="Expressed in testis and 4 other cell types or tissues"/>
</dbReference>
<dbReference type="Proteomes" id="UP000018468">
    <property type="component" value="Linkage group LG8"/>
</dbReference>
<reference evidence="1" key="3">
    <citation type="submission" date="2025-09" db="UniProtKB">
        <authorList>
            <consortium name="Ensembl"/>
        </authorList>
    </citation>
    <scope>IDENTIFICATION</scope>
</reference>